<feature type="transmembrane region" description="Helical" evidence="1">
    <location>
        <begin position="6"/>
        <end position="29"/>
    </location>
</feature>
<evidence type="ECO:0000256" key="1">
    <source>
        <dbReference type="SAM" id="Phobius"/>
    </source>
</evidence>
<sequence>MPQMAPSLWLAIYMVMCVMIIFLGGNLFFSSKSKVNFIKCGYSNKIMGLLWQ</sequence>
<accession>K7ZVL5</accession>
<dbReference type="AlphaFoldDB" id="K7ZVL5"/>
<reference evidence="2" key="1">
    <citation type="journal article" date="2012" name="Curr. Biol.">
        <title>Mitogenomic phylogenetic analysis supports continental-scale vicariance in subterranean thalassoid crustaceans.</title>
        <authorList>
            <person name="Bauza-Ribot M.M."/>
            <person name="Juan C."/>
            <person name="Nardi F."/>
            <person name="Oromi P."/>
            <person name="Pons J."/>
            <person name="Jaume D."/>
        </authorList>
    </citation>
    <scope>NUCLEOTIDE SEQUENCE</scope>
    <source>
        <strain evidence="2">Tamri</strain>
    </source>
</reference>
<keyword evidence="1" id="KW-0812">Transmembrane</keyword>
<keyword evidence="2" id="KW-0496">Mitochondrion</keyword>
<dbReference type="EMBL" id="HE860504">
    <property type="protein sequence ID" value="CCI69332.1"/>
    <property type="molecule type" value="Genomic_DNA"/>
</dbReference>
<name>K7ZVL5_9CRUS</name>
<proteinExistence type="predicted"/>
<reference evidence="2" key="2">
    <citation type="submission" date="2012-06" db="EMBL/GenBank/DDBJ databases">
        <authorList>
            <person name="Fan L."/>
        </authorList>
    </citation>
    <scope>NUCLEOTIDE SEQUENCE</scope>
    <source>
        <strain evidence="2">Tamri</strain>
    </source>
</reference>
<evidence type="ECO:0000313" key="2">
    <source>
        <dbReference type="EMBL" id="CCI69332.1"/>
    </source>
</evidence>
<organism evidence="2">
    <name type="scientific">Metacrangonyx sp. 3 ssp. 1 MDMBR-2012</name>
    <dbReference type="NCBI Taxonomy" id="1200666"/>
    <lineage>
        <taxon>Eukaryota</taxon>
        <taxon>Metazoa</taxon>
        <taxon>Ecdysozoa</taxon>
        <taxon>Arthropoda</taxon>
        <taxon>Crustacea</taxon>
        <taxon>Multicrustacea</taxon>
        <taxon>Malacostraca</taxon>
        <taxon>Eumalacostraca</taxon>
        <taxon>Peracarida</taxon>
        <taxon>Amphipoda</taxon>
        <taxon>Senticaudata</taxon>
        <taxon>Hadziida</taxon>
        <taxon>Hadzioidea</taxon>
        <taxon>Metacrangonyctidae</taxon>
        <taxon>Metacrangonyx</taxon>
    </lineage>
</organism>
<keyword evidence="1" id="KW-0472">Membrane</keyword>
<protein>
    <submittedName>
        <fullName evidence="2">ATP synthase F0 subunit 8</fullName>
    </submittedName>
</protein>
<keyword evidence="1" id="KW-1133">Transmembrane helix</keyword>
<geneLocation type="mitochondrion" evidence="2"/>
<gene>
    <name evidence="2" type="primary">atp8</name>
</gene>